<dbReference type="AlphaFoldDB" id="A0A9P6N4V4"/>
<dbReference type="OrthoDB" id="10564000at2759"/>
<evidence type="ECO:0000313" key="2">
    <source>
        <dbReference type="Proteomes" id="UP000886653"/>
    </source>
</evidence>
<name>A0A9P6N4V4_9BASI</name>
<evidence type="ECO:0000313" key="1">
    <source>
        <dbReference type="EMBL" id="KAG0139080.1"/>
    </source>
</evidence>
<keyword evidence="2" id="KW-1185">Reference proteome</keyword>
<reference evidence="1" key="1">
    <citation type="submission" date="2013-11" db="EMBL/GenBank/DDBJ databases">
        <title>Genome sequence of the fusiform rust pathogen reveals effectors for host alternation and coevolution with pine.</title>
        <authorList>
            <consortium name="DOE Joint Genome Institute"/>
            <person name="Smith K."/>
            <person name="Pendleton A."/>
            <person name="Kubisiak T."/>
            <person name="Anderson C."/>
            <person name="Salamov A."/>
            <person name="Aerts A."/>
            <person name="Riley R."/>
            <person name="Clum A."/>
            <person name="Lindquist E."/>
            <person name="Ence D."/>
            <person name="Campbell M."/>
            <person name="Kronenberg Z."/>
            <person name="Feau N."/>
            <person name="Dhillon B."/>
            <person name="Hamelin R."/>
            <person name="Burleigh J."/>
            <person name="Smith J."/>
            <person name="Yandell M."/>
            <person name="Nelson C."/>
            <person name="Grigoriev I."/>
            <person name="Davis J."/>
        </authorList>
    </citation>
    <scope>NUCLEOTIDE SEQUENCE</scope>
    <source>
        <strain evidence="1">G11</strain>
    </source>
</reference>
<accession>A0A9P6N4V4</accession>
<organism evidence="1 2">
    <name type="scientific">Cronartium quercuum f. sp. fusiforme G11</name>
    <dbReference type="NCBI Taxonomy" id="708437"/>
    <lineage>
        <taxon>Eukaryota</taxon>
        <taxon>Fungi</taxon>
        <taxon>Dikarya</taxon>
        <taxon>Basidiomycota</taxon>
        <taxon>Pucciniomycotina</taxon>
        <taxon>Pucciniomycetes</taxon>
        <taxon>Pucciniales</taxon>
        <taxon>Coleosporiaceae</taxon>
        <taxon>Cronartium</taxon>
    </lineage>
</organism>
<feature type="non-terminal residue" evidence="1">
    <location>
        <position position="88"/>
    </location>
</feature>
<comment type="caution">
    <text evidence="1">The sequence shown here is derived from an EMBL/GenBank/DDBJ whole genome shotgun (WGS) entry which is preliminary data.</text>
</comment>
<dbReference type="Proteomes" id="UP000886653">
    <property type="component" value="Unassembled WGS sequence"/>
</dbReference>
<feature type="non-terminal residue" evidence="1">
    <location>
        <position position="1"/>
    </location>
</feature>
<proteinExistence type="predicted"/>
<protein>
    <submittedName>
        <fullName evidence="1">Uncharacterized protein</fullName>
    </submittedName>
</protein>
<gene>
    <name evidence="1" type="ORF">CROQUDRAFT_18355</name>
</gene>
<dbReference type="EMBL" id="MU167845">
    <property type="protein sequence ID" value="KAG0139080.1"/>
    <property type="molecule type" value="Genomic_DNA"/>
</dbReference>
<sequence length="88" mass="9746">EIAQLQAEAYIPQISKKDNMSKHTTDARHIMTKPRTGRAHTKISPCTNMTFSGCGSQLFPLGIIEIPIIFPHPAGNIKILAEFVVMEN</sequence>